<proteinExistence type="predicted"/>
<evidence type="ECO:0000313" key="2">
    <source>
        <dbReference type="EMBL" id="MPM99157.1"/>
    </source>
</evidence>
<organism evidence="2">
    <name type="scientific">bioreactor metagenome</name>
    <dbReference type="NCBI Taxonomy" id="1076179"/>
    <lineage>
        <taxon>unclassified sequences</taxon>
        <taxon>metagenomes</taxon>
        <taxon>ecological metagenomes</taxon>
    </lineage>
</organism>
<name>A0A645EB00_9ZZZZ</name>
<sequence length="87" mass="9715">MFYQLRDKRLAGRGIKGVGGAQQKRQNDDVPRLYQVREGQRGQNGSQHHHGRLGDHDHAPAWNSVGHNPAEQGKEQRGQAVGKRDIA</sequence>
<evidence type="ECO:0000256" key="1">
    <source>
        <dbReference type="SAM" id="MobiDB-lite"/>
    </source>
</evidence>
<dbReference type="AlphaFoldDB" id="A0A645EB00"/>
<protein>
    <submittedName>
        <fullName evidence="2">Uncharacterized protein</fullName>
    </submittedName>
</protein>
<gene>
    <name evidence="2" type="ORF">SDC9_146348</name>
</gene>
<feature type="region of interest" description="Disordered" evidence="1">
    <location>
        <begin position="10"/>
        <end position="87"/>
    </location>
</feature>
<comment type="caution">
    <text evidence="2">The sequence shown here is derived from an EMBL/GenBank/DDBJ whole genome shotgun (WGS) entry which is preliminary data.</text>
</comment>
<dbReference type="EMBL" id="VSSQ01045268">
    <property type="protein sequence ID" value="MPM99157.1"/>
    <property type="molecule type" value="Genomic_DNA"/>
</dbReference>
<feature type="compositionally biased region" description="Basic and acidic residues" evidence="1">
    <location>
        <begin position="72"/>
        <end position="87"/>
    </location>
</feature>
<reference evidence="2" key="1">
    <citation type="submission" date="2019-08" db="EMBL/GenBank/DDBJ databases">
        <authorList>
            <person name="Kucharzyk K."/>
            <person name="Murdoch R.W."/>
            <person name="Higgins S."/>
            <person name="Loffler F."/>
        </authorList>
    </citation>
    <scope>NUCLEOTIDE SEQUENCE</scope>
</reference>
<accession>A0A645EB00</accession>